<protein>
    <submittedName>
        <fullName evidence="2">Uncharacterized protein</fullName>
    </submittedName>
</protein>
<accession>A0A914QV52</accession>
<dbReference type="WBParaSite" id="PDA_v2.g7627.t1">
    <property type="protein sequence ID" value="PDA_v2.g7627.t1"/>
    <property type="gene ID" value="PDA_v2.g7627"/>
</dbReference>
<dbReference type="AlphaFoldDB" id="A0A914QV52"/>
<dbReference type="Proteomes" id="UP000887578">
    <property type="component" value="Unplaced"/>
</dbReference>
<keyword evidence="1" id="KW-1185">Reference proteome</keyword>
<sequence length="272" mass="32678">MYQIQPLKNQFDTFLSEMSFTDANIYKLLETLEIYKFQKLKVSLGNYLVGNWRTLFERDDFLKANKNVFLGILELDRDRNEKIENALFEKVFTWAENQAREKAADFETLKIEDQQKLIKYEMSEFLLKFKFNFRSENFMDDFVAPRSYVFDDWDAYFDIAIDDMDFIETEDIQFYVKFQILPKKFNGRYHQVLRGFIYAESEDPVNKLIEHIQSFPNDNGAYYMNPSWDRCISHLKFLKDLKYLDDEQTQYILGFDCGSQIAIVNTNIFEYN</sequence>
<evidence type="ECO:0000313" key="1">
    <source>
        <dbReference type="Proteomes" id="UP000887578"/>
    </source>
</evidence>
<evidence type="ECO:0000313" key="2">
    <source>
        <dbReference type="WBParaSite" id="PDA_v2.g7627.t1"/>
    </source>
</evidence>
<name>A0A914QV52_9BILA</name>
<proteinExistence type="predicted"/>
<reference evidence="2" key="1">
    <citation type="submission" date="2022-11" db="UniProtKB">
        <authorList>
            <consortium name="WormBaseParasite"/>
        </authorList>
    </citation>
    <scope>IDENTIFICATION</scope>
</reference>
<organism evidence="1 2">
    <name type="scientific">Panagrolaimus davidi</name>
    <dbReference type="NCBI Taxonomy" id="227884"/>
    <lineage>
        <taxon>Eukaryota</taxon>
        <taxon>Metazoa</taxon>
        <taxon>Ecdysozoa</taxon>
        <taxon>Nematoda</taxon>
        <taxon>Chromadorea</taxon>
        <taxon>Rhabditida</taxon>
        <taxon>Tylenchina</taxon>
        <taxon>Panagrolaimomorpha</taxon>
        <taxon>Panagrolaimoidea</taxon>
        <taxon>Panagrolaimidae</taxon>
        <taxon>Panagrolaimus</taxon>
    </lineage>
</organism>